<evidence type="ECO:0000313" key="3">
    <source>
        <dbReference type="Proteomes" id="UP001596071"/>
    </source>
</evidence>
<organism evidence="2 3">
    <name type="scientific">Sporosarcina koreensis</name>
    <dbReference type="NCBI Taxonomy" id="334735"/>
    <lineage>
        <taxon>Bacteria</taxon>
        <taxon>Bacillati</taxon>
        <taxon>Bacillota</taxon>
        <taxon>Bacilli</taxon>
        <taxon>Bacillales</taxon>
        <taxon>Caryophanaceae</taxon>
        <taxon>Sporosarcina</taxon>
    </lineage>
</organism>
<reference evidence="3" key="1">
    <citation type="journal article" date="2019" name="Int. J. Syst. Evol. Microbiol.">
        <title>The Global Catalogue of Microorganisms (GCM) 10K type strain sequencing project: providing services to taxonomists for standard genome sequencing and annotation.</title>
        <authorList>
            <consortium name="The Broad Institute Genomics Platform"/>
            <consortium name="The Broad Institute Genome Sequencing Center for Infectious Disease"/>
            <person name="Wu L."/>
            <person name="Ma J."/>
        </authorList>
    </citation>
    <scope>NUCLEOTIDE SEQUENCE [LARGE SCALE GENOMIC DNA]</scope>
    <source>
        <strain evidence="3">KACC 11299</strain>
    </source>
</reference>
<comment type="caution">
    <text evidence="2">The sequence shown here is derived from an EMBL/GenBank/DDBJ whole genome shotgun (WGS) entry which is preliminary data.</text>
</comment>
<gene>
    <name evidence="2" type="ORF">ACFPTP_17630</name>
</gene>
<accession>A0ABW0U4H8</accession>
<evidence type="ECO:0000256" key="1">
    <source>
        <dbReference type="SAM" id="Phobius"/>
    </source>
</evidence>
<keyword evidence="1" id="KW-1133">Transmembrane helix</keyword>
<dbReference type="RefSeq" id="WP_381447534.1">
    <property type="nucleotide sequence ID" value="NZ_JBHSNP010000029.1"/>
</dbReference>
<dbReference type="EMBL" id="JBHSNP010000029">
    <property type="protein sequence ID" value="MFC5605063.1"/>
    <property type="molecule type" value="Genomic_DNA"/>
</dbReference>
<protein>
    <submittedName>
        <fullName evidence="2">Uncharacterized protein</fullName>
    </submittedName>
</protein>
<feature type="transmembrane region" description="Helical" evidence="1">
    <location>
        <begin position="12"/>
        <end position="32"/>
    </location>
</feature>
<keyword evidence="1" id="KW-0472">Membrane</keyword>
<keyword evidence="1" id="KW-0812">Transmembrane</keyword>
<sequence>MEFELSFKNPVVRAWVIIMVPSIIIATLLLFLTDIPGSYISLSQSTGSWAIFGAWFLFHKRRKKLAKC</sequence>
<keyword evidence="3" id="KW-1185">Reference proteome</keyword>
<evidence type="ECO:0000313" key="2">
    <source>
        <dbReference type="EMBL" id="MFC5605063.1"/>
    </source>
</evidence>
<feature type="transmembrane region" description="Helical" evidence="1">
    <location>
        <begin position="38"/>
        <end position="58"/>
    </location>
</feature>
<name>A0ABW0U4H8_9BACL</name>
<dbReference type="Proteomes" id="UP001596071">
    <property type="component" value="Unassembled WGS sequence"/>
</dbReference>
<proteinExistence type="predicted"/>